<name>A0AAV9VZH7_9PEZI</name>
<protein>
    <submittedName>
        <fullName evidence="2">Uncharacterized protein</fullName>
    </submittedName>
</protein>
<evidence type="ECO:0000313" key="3">
    <source>
        <dbReference type="Proteomes" id="UP001370758"/>
    </source>
</evidence>
<organism evidence="2 3">
    <name type="scientific">Arthrobotrys musiformis</name>
    <dbReference type="NCBI Taxonomy" id="47236"/>
    <lineage>
        <taxon>Eukaryota</taxon>
        <taxon>Fungi</taxon>
        <taxon>Dikarya</taxon>
        <taxon>Ascomycota</taxon>
        <taxon>Pezizomycotina</taxon>
        <taxon>Orbiliomycetes</taxon>
        <taxon>Orbiliales</taxon>
        <taxon>Orbiliaceae</taxon>
        <taxon>Arthrobotrys</taxon>
    </lineage>
</organism>
<evidence type="ECO:0000313" key="2">
    <source>
        <dbReference type="EMBL" id="KAK6498766.1"/>
    </source>
</evidence>
<dbReference type="EMBL" id="JAVHJL010000008">
    <property type="protein sequence ID" value="KAK6498766.1"/>
    <property type="molecule type" value="Genomic_DNA"/>
</dbReference>
<feature type="region of interest" description="Disordered" evidence="1">
    <location>
        <begin position="1"/>
        <end position="26"/>
    </location>
</feature>
<gene>
    <name evidence="2" type="ORF">TWF481_011340</name>
</gene>
<dbReference type="Proteomes" id="UP001370758">
    <property type="component" value="Unassembled WGS sequence"/>
</dbReference>
<evidence type="ECO:0000256" key="1">
    <source>
        <dbReference type="SAM" id="MobiDB-lite"/>
    </source>
</evidence>
<dbReference type="AlphaFoldDB" id="A0AAV9VZH7"/>
<comment type="caution">
    <text evidence="2">The sequence shown here is derived from an EMBL/GenBank/DDBJ whole genome shotgun (WGS) entry which is preliminary data.</text>
</comment>
<feature type="compositionally biased region" description="Polar residues" evidence="1">
    <location>
        <begin position="1"/>
        <end position="11"/>
    </location>
</feature>
<proteinExistence type="predicted"/>
<reference evidence="2 3" key="1">
    <citation type="submission" date="2023-08" db="EMBL/GenBank/DDBJ databases">
        <authorList>
            <person name="Palmer J.M."/>
        </authorList>
    </citation>
    <scope>NUCLEOTIDE SEQUENCE [LARGE SCALE GENOMIC DNA]</scope>
    <source>
        <strain evidence="2 3">TWF481</strain>
    </source>
</reference>
<sequence length="71" mass="7815">MASTPTPSETTGAKLKPQARKEAATVPEVSSRCICGDSEKHELNYQVLPLTILAIALAVWSETITIRKYWL</sequence>
<keyword evidence="3" id="KW-1185">Reference proteome</keyword>
<accession>A0AAV9VZH7</accession>